<dbReference type="Proteomes" id="UP001610334">
    <property type="component" value="Unassembled WGS sequence"/>
</dbReference>
<dbReference type="EMBL" id="JBFXLT010000022">
    <property type="protein sequence ID" value="KAL2816456.1"/>
    <property type="molecule type" value="Genomic_DNA"/>
</dbReference>
<keyword evidence="2" id="KW-1185">Reference proteome</keyword>
<organism evidence="1 2">
    <name type="scientific">Aspergillus granulosus</name>
    <dbReference type="NCBI Taxonomy" id="176169"/>
    <lineage>
        <taxon>Eukaryota</taxon>
        <taxon>Fungi</taxon>
        <taxon>Dikarya</taxon>
        <taxon>Ascomycota</taxon>
        <taxon>Pezizomycotina</taxon>
        <taxon>Eurotiomycetes</taxon>
        <taxon>Eurotiomycetidae</taxon>
        <taxon>Eurotiales</taxon>
        <taxon>Aspergillaceae</taxon>
        <taxon>Aspergillus</taxon>
        <taxon>Aspergillus subgen. Nidulantes</taxon>
    </lineage>
</organism>
<gene>
    <name evidence="1" type="ORF">BJX63DRAFT_430156</name>
</gene>
<evidence type="ECO:0000313" key="2">
    <source>
        <dbReference type="Proteomes" id="UP001610334"/>
    </source>
</evidence>
<protein>
    <submittedName>
        <fullName evidence="1">Uncharacterized protein</fullName>
    </submittedName>
</protein>
<proteinExistence type="predicted"/>
<comment type="caution">
    <text evidence="1">The sequence shown here is derived from an EMBL/GenBank/DDBJ whole genome shotgun (WGS) entry which is preliminary data.</text>
</comment>
<accession>A0ABR4HLV0</accession>
<evidence type="ECO:0000313" key="1">
    <source>
        <dbReference type="EMBL" id="KAL2816456.1"/>
    </source>
</evidence>
<sequence length="179" mass="19932">MDDFDPSSVADRVAALKGAAVPSSLISPISVCCVVKGIRYHDGFAQELYGNPELQIFTRALNARAIIRNSIPETLRQLLAQYPDNTLLRYQVGRACAVAGYSSLCHELYLLLDVAITEEARDSDVGQDIYEAIMNAPVRYAYVDDYNCCYDHSHLPAHILMETLVSVQRLERNSLLAHL</sequence>
<name>A0ABR4HLV0_9EURO</name>
<reference evidence="1 2" key="1">
    <citation type="submission" date="2024-07" db="EMBL/GenBank/DDBJ databases">
        <title>Section-level genome sequencing and comparative genomics of Aspergillus sections Usti and Cavernicolus.</title>
        <authorList>
            <consortium name="Lawrence Berkeley National Laboratory"/>
            <person name="Nybo J.L."/>
            <person name="Vesth T.C."/>
            <person name="Theobald S."/>
            <person name="Frisvad J.C."/>
            <person name="Larsen T.O."/>
            <person name="Kjaerboelling I."/>
            <person name="Rothschild-Mancinelli K."/>
            <person name="Lyhne E.K."/>
            <person name="Kogle M.E."/>
            <person name="Barry K."/>
            <person name="Clum A."/>
            <person name="Na H."/>
            <person name="Ledsgaard L."/>
            <person name="Lin J."/>
            <person name="Lipzen A."/>
            <person name="Kuo A."/>
            <person name="Riley R."/>
            <person name="Mondo S."/>
            <person name="Labutti K."/>
            <person name="Haridas S."/>
            <person name="Pangalinan J."/>
            <person name="Salamov A.A."/>
            <person name="Simmons B.A."/>
            <person name="Magnuson J.K."/>
            <person name="Chen J."/>
            <person name="Drula E."/>
            <person name="Henrissat B."/>
            <person name="Wiebenga A."/>
            <person name="Lubbers R.J."/>
            <person name="Gomes A.C."/>
            <person name="Makela M.R."/>
            <person name="Stajich J."/>
            <person name="Grigoriev I.V."/>
            <person name="Mortensen U.H."/>
            <person name="De Vries R.P."/>
            <person name="Baker S.E."/>
            <person name="Andersen M.R."/>
        </authorList>
    </citation>
    <scope>NUCLEOTIDE SEQUENCE [LARGE SCALE GENOMIC DNA]</scope>
    <source>
        <strain evidence="1 2">CBS 588.65</strain>
    </source>
</reference>